<accession>A0A1U6I6G7</accession>
<organism evidence="1 2">
    <name type="scientific">Novosphingobium mathurense</name>
    <dbReference type="NCBI Taxonomy" id="428990"/>
    <lineage>
        <taxon>Bacteria</taxon>
        <taxon>Pseudomonadati</taxon>
        <taxon>Pseudomonadota</taxon>
        <taxon>Alphaproteobacteria</taxon>
        <taxon>Sphingomonadales</taxon>
        <taxon>Sphingomonadaceae</taxon>
        <taxon>Novosphingobium</taxon>
    </lineage>
</organism>
<reference evidence="2" key="1">
    <citation type="submission" date="2017-02" db="EMBL/GenBank/DDBJ databases">
        <authorList>
            <person name="Varghese N."/>
            <person name="Submissions S."/>
        </authorList>
    </citation>
    <scope>NUCLEOTIDE SEQUENCE [LARGE SCALE GENOMIC DNA]</scope>
    <source>
        <strain evidence="2">SM117</strain>
    </source>
</reference>
<protein>
    <submittedName>
        <fullName evidence="1">Uncharacterized protein</fullName>
    </submittedName>
</protein>
<name>A0A1U6I6G7_9SPHN</name>
<evidence type="ECO:0000313" key="2">
    <source>
        <dbReference type="Proteomes" id="UP000190989"/>
    </source>
</evidence>
<sequence length="165" mass="19236">MSDPFNLLTEDWLKANGFKWHQFDRQPSKQWLLWIGSAMGDKMTSYEDLGIEVAPGHDGKWFCWLRSDSAGRYHRFIHIRHIESVDDLTGMIAGLIGRPFDPWNALYGHLYTPEQAQRLRSEDERLDMRLRRANPHWYASEKDHTRGGPLIDHVNAHIKASEKPA</sequence>
<dbReference type="RefSeq" id="WP_079730914.1">
    <property type="nucleotide sequence ID" value="NZ_FVZE01000004.1"/>
</dbReference>
<evidence type="ECO:0000313" key="1">
    <source>
        <dbReference type="EMBL" id="SLK03616.1"/>
    </source>
</evidence>
<dbReference type="AlphaFoldDB" id="A0A1U6I6G7"/>
<keyword evidence="2" id="KW-1185">Reference proteome</keyword>
<dbReference type="STRING" id="428990.SAMN06295987_104266"/>
<dbReference type="Proteomes" id="UP000190989">
    <property type="component" value="Unassembled WGS sequence"/>
</dbReference>
<proteinExistence type="predicted"/>
<gene>
    <name evidence="1" type="ORF">SAMN06295987_104266</name>
</gene>
<dbReference type="EMBL" id="FVZE01000004">
    <property type="protein sequence ID" value="SLK03616.1"/>
    <property type="molecule type" value="Genomic_DNA"/>
</dbReference>